<sequence>MIDKKEKLSEMIFWAIGALERLATLGMLDPEIPYKIPFNKVDRWVELDEGREALFEGNVPLVKAVAIGIIANPENEGTDPEEIIPVAELVAMFYDRKGRNELVNAHISEVLGGG</sequence>
<keyword evidence="2" id="KW-1185">Reference proteome</keyword>
<evidence type="ECO:0000313" key="1">
    <source>
        <dbReference type="EMBL" id="ATW62732.1"/>
    </source>
</evidence>
<reference evidence="1 2" key="1">
    <citation type="journal article" date="2018" name="Environ. Microbiol.">
        <title>Novel phage-host interactions and evolution as revealed by a cyanomyovirus isolated from an estuarine environment.</title>
        <authorList>
            <person name="Xu Y."/>
            <person name="Zhang R."/>
            <person name="Wang N."/>
            <person name="Cai L."/>
            <person name="Tong Y."/>
            <person name="Sun Q."/>
            <person name="Chen F."/>
            <person name="Jiao N."/>
        </authorList>
    </citation>
    <scope>NUCLEOTIDE SEQUENCE [LARGE SCALE GENOMIC DNA]</scope>
</reference>
<dbReference type="EMBL" id="MG450654">
    <property type="protein sequence ID" value="ATW62732.1"/>
    <property type="molecule type" value="Genomic_DNA"/>
</dbReference>
<evidence type="ECO:0000313" key="2">
    <source>
        <dbReference type="Proteomes" id="UP000274731"/>
    </source>
</evidence>
<accession>A0A3G1L3G8</accession>
<gene>
    <name evidence="1" type="ORF">SCBWM1_gp48</name>
</gene>
<dbReference type="Proteomes" id="UP000274731">
    <property type="component" value="Segment"/>
</dbReference>
<protein>
    <submittedName>
        <fullName evidence="1">Uncharacterized protein</fullName>
    </submittedName>
</protein>
<proteinExistence type="predicted"/>
<name>A0A3G1L3G8_9CAUD</name>
<organism evidence="1 2">
    <name type="scientific">Synechococcus phage S-CBWM1</name>
    <dbReference type="NCBI Taxonomy" id="2053653"/>
    <lineage>
        <taxon>Viruses</taxon>
        <taxon>Duplodnaviria</taxon>
        <taxon>Heunggongvirae</taxon>
        <taxon>Uroviricota</taxon>
        <taxon>Caudoviricetes</taxon>
        <taxon>Aokuangvirus</taxon>
        <taxon>Aokuangvirus SCBWM1</taxon>
    </lineage>
</organism>